<keyword evidence="2" id="KW-0472">Membrane</keyword>
<dbReference type="InterPro" id="IPR000620">
    <property type="entry name" value="EamA_dom"/>
</dbReference>
<keyword evidence="2" id="KW-0812">Transmembrane</keyword>
<evidence type="ECO:0000256" key="1">
    <source>
        <dbReference type="SAM" id="MobiDB-lite"/>
    </source>
</evidence>
<feature type="transmembrane region" description="Helical" evidence="2">
    <location>
        <begin position="114"/>
        <end position="136"/>
    </location>
</feature>
<sequence>MGGRGSKPATASPSAAFGRVRISTPKASSSVRNSLRLSGSLKDLGKRALTEKSPLLSGKGDSPKLYALDSTTSEASVGSPPLVVWIGPALICAFCYALYNIFIKKGSATINPILGGVVLQFVAALCGSLLMGFILWKDGGAETLQCDNEGIMWAVFAGMAVGAAEILSFIVSGMGVQSMQSIPIIIGGSVLFGTVMGYTALNEMLTYRGWLGVLLIACGIALVGTDPGGAGSVHG</sequence>
<keyword evidence="2" id="KW-1133">Transmembrane helix</keyword>
<feature type="transmembrane region" description="Helical" evidence="2">
    <location>
        <begin position="151"/>
        <end position="170"/>
    </location>
</feature>
<name>A0A7S3P7P4_9STRA</name>
<evidence type="ECO:0000259" key="3">
    <source>
        <dbReference type="Pfam" id="PF00892"/>
    </source>
</evidence>
<feature type="transmembrane region" description="Helical" evidence="2">
    <location>
        <begin position="182"/>
        <end position="201"/>
    </location>
</feature>
<evidence type="ECO:0000256" key="2">
    <source>
        <dbReference type="SAM" id="Phobius"/>
    </source>
</evidence>
<gene>
    <name evidence="4" type="ORF">ACOF00016_LOCUS8517</name>
</gene>
<dbReference type="InterPro" id="IPR037185">
    <property type="entry name" value="EmrE-like"/>
</dbReference>
<dbReference type="AlphaFoldDB" id="A0A7S3P7P4"/>
<dbReference type="GO" id="GO:0016020">
    <property type="term" value="C:membrane"/>
    <property type="evidence" value="ECO:0007669"/>
    <property type="project" value="InterPro"/>
</dbReference>
<accession>A0A7S3P7P4</accession>
<organism evidence="4">
    <name type="scientific">Amphora coffeiformis</name>
    <dbReference type="NCBI Taxonomy" id="265554"/>
    <lineage>
        <taxon>Eukaryota</taxon>
        <taxon>Sar</taxon>
        <taxon>Stramenopiles</taxon>
        <taxon>Ochrophyta</taxon>
        <taxon>Bacillariophyta</taxon>
        <taxon>Bacillariophyceae</taxon>
        <taxon>Bacillariophycidae</taxon>
        <taxon>Thalassiophysales</taxon>
        <taxon>Catenulaceae</taxon>
        <taxon>Amphora</taxon>
    </lineage>
</organism>
<feature type="domain" description="EamA" evidence="3">
    <location>
        <begin position="89"/>
        <end position="224"/>
    </location>
</feature>
<feature type="transmembrane region" description="Helical" evidence="2">
    <location>
        <begin position="82"/>
        <end position="102"/>
    </location>
</feature>
<feature type="compositionally biased region" description="Polar residues" evidence="1">
    <location>
        <begin position="25"/>
        <end position="34"/>
    </location>
</feature>
<proteinExistence type="predicted"/>
<dbReference type="EMBL" id="HBIM01010158">
    <property type="protein sequence ID" value="CAE0411130.1"/>
    <property type="molecule type" value="Transcribed_RNA"/>
</dbReference>
<dbReference type="Pfam" id="PF00892">
    <property type="entry name" value="EamA"/>
    <property type="match status" value="1"/>
</dbReference>
<feature type="transmembrane region" description="Helical" evidence="2">
    <location>
        <begin position="207"/>
        <end position="225"/>
    </location>
</feature>
<protein>
    <recommendedName>
        <fullName evidence="3">EamA domain-containing protein</fullName>
    </recommendedName>
</protein>
<reference evidence="4" key="1">
    <citation type="submission" date="2021-01" db="EMBL/GenBank/DDBJ databases">
        <authorList>
            <person name="Corre E."/>
            <person name="Pelletier E."/>
            <person name="Niang G."/>
            <person name="Scheremetjew M."/>
            <person name="Finn R."/>
            <person name="Kale V."/>
            <person name="Holt S."/>
            <person name="Cochrane G."/>
            <person name="Meng A."/>
            <person name="Brown T."/>
            <person name="Cohen L."/>
        </authorList>
    </citation>
    <scope>NUCLEOTIDE SEQUENCE</scope>
    <source>
        <strain evidence="4">CCMP127</strain>
    </source>
</reference>
<evidence type="ECO:0000313" key="4">
    <source>
        <dbReference type="EMBL" id="CAE0411130.1"/>
    </source>
</evidence>
<dbReference type="SUPFAM" id="SSF103481">
    <property type="entry name" value="Multidrug resistance efflux transporter EmrE"/>
    <property type="match status" value="1"/>
</dbReference>
<feature type="region of interest" description="Disordered" evidence="1">
    <location>
        <begin position="1"/>
        <end position="34"/>
    </location>
</feature>